<feature type="region of interest" description="Disordered" evidence="7">
    <location>
        <begin position="350"/>
        <end position="374"/>
    </location>
</feature>
<evidence type="ECO:0000256" key="2">
    <source>
        <dbReference type="ARBA" id="ARBA00008767"/>
    </source>
</evidence>
<dbReference type="SMART" id="SM00576">
    <property type="entry name" value="BTP"/>
    <property type="match status" value="1"/>
</dbReference>
<dbReference type="OrthoDB" id="436852at2759"/>
<dbReference type="PANTHER" id="PTHR46338">
    <property type="entry name" value="TRANSCRIPTION INITIATION FACTOR TFIID SUBUNIT 8"/>
    <property type="match status" value="1"/>
</dbReference>
<name>A0A103XKX9_CYNCS</name>
<comment type="similarity">
    <text evidence="2">Belongs to the TAF8 family.</text>
</comment>
<comment type="subcellular location">
    <subcellularLocation>
        <location evidence="1">Nucleus</location>
    </subcellularLocation>
</comment>
<dbReference type="Gramene" id="KVH92656">
    <property type="protein sequence ID" value="KVH92656"/>
    <property type="gene ID" value="Ccrd_005314"/>
</dbReference>
<evidence type="ECO:0000256" key="3">
    <source>
        <dbReference type="ARBA" id="ARBA00017307"/>
    </source>
</evidence>
<gene>
    <name evidence="9" type="ORF">Ccrd_005314</name>
</gene>
<accession>A0A103XKX9</accession>
<keyword evidence="4" id="KW-0805">Transcription regulation</keyword>
<dbReference type="AlphaFoldDB" id="A0A103XKX9"/>
<evidence type="ECO:0000256" key="5">
    <source>
        <dbReference type="ARBA" id="ARBA00023163"/>
    </source>
</evidence>
<keyword evidence="6" id="KW-0539">Nucleus</keyword>
<feature type="compositionally biased region" description="Basic and acidic residues" evidence="7">
    <location>
        <begin position="350"/>
        <end position="368"/>
    </location>
</feature>
<dbReference type="GO" id="GO:0005669">
    <property type="term" value="C:transcription factor TFIID complex"/>
    <property type="evidence" value="ECO:0007669"/>
    <property type="project" value="InterPro"/>
</dbReference>
<comment type="caution">
    <text evidence="9">The sequence shown here is derived from an EMBL/GenBank/DDBJ whole genome shotgun (WGS) entry which is preliminary data.</text>
</comment>
<dbReference type="Pfam" id="PF10406">
    <property type="entry name" value="TAF8_C"/>
    <property type="match status" value="1"/>
</dbReference>
<evidence type="ECO:0000313" key="9">
    <source>
        <dbReference type="EMBL" id="KVH92656.1"/>
    </source>
</evidence>
<proteinExistence type="inferred from homology"/>
<dbReference type="STRING" id="59895.A0A103XKX9"/>
<dbReference type="EMBL" id="LEKV01004811">
    <property type="protein sequence ID" value="KVH92656.1"/>
    <property type="molecule type" value="Genomic_DNA"/>
</dbReference>
<evidence type="ECO:0000256" key="6">
    <source>
        <dbReference type="ARBA" id="ARBA00023242"/>
    </source>
</evidence>
<evidence type="ECO:0000256" key="4">
    <source>
        <dbReference type="ARBA" id="ARBA00023015"/>
    </source>
</evidence>
<sequence length="374" mass="41352">MSDGGGGESVKEIESCLKKRRKHDEFAQAIARIAVAQVCEGVGFQGFQQSALDRLSDVACKYILEIGKTSKFYANLAGRTECNVFDIVQGLEDLSLPQGFVGASDRDHCLSGSGLIKEISQYVSLSEEIGFAYSVPSFPVIKERNSTPSFLQAGETPPTDAIPPWLPRFPDPKTYTYSSMPSADMEETQMRPDRIEQEHKVLEPPSSRLEQLWACSESELPLVIDQGDNVGRERGSNPFLNTPLQPGEKEISLVSLPAKLKEEDMVQNHGLWANHVSALNTFGPANQAVKSCGCDAEEGSRKVLLNNRPALQMKFHIGKKSLDIANRHNYKGKEEVASWFVNDDVGDAKEKRTEKLPREPMDIEEHTGNDSVVN</sequence>
<keyword evidence="10" id="KW-1185">Reference proteome</keyword>
<reference evidence="9 10" key="1">
    <citation type="journal article" date="2016" name="Sci. Rep.">
        <title>The genome sequence of the outbreeding globe artichoke constructed de novo incorporating a phase-aware low-pass sequencing strategy of F1 progeny.</title>
        <authorList>
            <person name="Scaglione D."/>
            <person name="Reyes-Chin-Wo S."/>
            <person name="Acquadro A."/>
            <person name="Froenicke L."/>
            <person name="Portis E."/>
            <person name="Beitel C."/>
            <person name="Tirone M."/>
            <person name="Mauro R."/>
            <person name="Lo Monaco A."/>
            <person name="Mauromicale G."/>
            <person name="Faccioli P."/>
            <person name="Cattivelli L."/>
            <person name="Rieseberg L."/>
            <person name="Michelmore R."/>
            <person name="Lanteri S."/>
        </authorList>
    </citation>
    <scope>NUCLEOTIDE SEQUENCE [LARGE SCALE GENOMIC DNA]</scope>
    <source>
        <strain evidence="9">2C</strain>
    </source>
</reference>
<organism evidence="9 10">
    <name type="scientific">Cynara cardunculus var. scolymus</name>
    <name type="common">Globe artichoke</name>
    <name type="synonym">Cynara scolymus</name>
    <dbReference type="NCBI Taxonomy" id="59895"/>
    <lineage>
        <taxon>Eukaryota</taxon>
        <taxon>Viridiplantae</taxon>
        <taxon>Streptophyta</taxon>
        <taxon>Embryophyta</taxon>
        <taxon>Tracheophyta</taxon>
        <taxon>Spermatophyta</taxon>
        <taxon>Magnoliopsida</taxon>
        <taxon>eudicotyledons</taxon>
        <taxon>Gunneridae</taxon>
        <taxon>Pentapetalae</taxon>
        <taxon>asterids</taxon>
        <taxon>campanulids</taxon>
        <taxon>Asterales</taxon>
        <taxon>Asteraceae</taxon>
        <taxon>Carduoideae</taxon>
        <taxon>Cardueae</taxon>
        <taxon>Carduinae</taxon>
        <taxon>Cynara</taxon>
    </lineage>
</organism>
<dbReference type="InterPro" id="IPR006565">
    <property type="entry name" value="BTP"/>
</dbReference>
<dbReference type="Pfam" id="PF07524">
    <property type="entry name" value="Bromo_TP"/>
    <property type="match status" value="1"/>
</dbReference>
<feature type="domain" description="Bromodomain associated" evidence="8">
    <location>
        <begin position="24"/>
        <end position="100"/>
    </location>
</feature>
<dbReference type="InterPro" id="IPR037818">
    <property type="entry name" value="TAF8"/>
</dbReference>
<dbReference type="Gene3D" id="1.10.20.10">
    <property type="entry name" value="Histone, subunit A"/>
    <property type="match status" value="1"/>
</dbReference>
<dbReference type="GO" id="GO:0046982">
    <property type="term" value="F:protein heterodimerization activity"/>
    <property type="evidence" value="ECO:0007669"/>
    <property type="project" value="InterPro"/>
</dbReference>
<evidence type="ECO:0000259" key="8">
    <source>
        <dbReference type="SMART" id="SM00576"/>
    </source>
</evidence>
<evidence type="ECO:0000256" key="1">
    <source>
        <dbReference type="ARBA" id="ARBA00004123"/>
    </source>
</evidence>
<protein>
    <recommendedName>
        <fullName evidence="3">Transcription initiation factor TFIID subunit 8</fullName>
    </recommendedName>
</protein>
<dbReference type="PANTHER" id="PTHR46338:SF19">
    <property type="entry name" value="TRANSCRIPTION INITIATION FACTOR TFIID SUBUNIT 8"/>
    <property type="match status" value="1"/>
</dbReference>
<evidence type="ECO:0000256" key="7">
    <source>
        <dbReference type="SAM" id="MobiDB-lite"/>
    </source>
</evidence>
<dbReference type="Proteomes" id="UP000243975">
    <property type="component" value="Unassembled WGS sequence"/>
</dbReference>
<dbReference type="OMA" id="RFPFNRG"/>
<evidence type="ECO:0000313" key="10">
    <source>
        <dbReference type="Proteomes" id="UP000243975"/>
    </source>
</evidence>
<keyword evidence="5" id="KW-0804">Transcription</keyword>
<dbReference type="InterPro" id="IPR009072">
    <property type="entry name" value="Histone-fold"/>
</dbReference>
<dbReference type="InterPro" id="IPR019473">
    <property type="entry name" value="TFIID_su8_C"/>
</dbReference>